<accession>A0ABS8CK36</accession>
<dbReference type="RefSeq" id="WP_226934629.1">
    <property type="nucleotide sequence ID" value="NZ_JACDXX010000005.1"/>
</dbReference>
<keyword evidence="3" id="KW-1185">Reference proteome</keyword>
<name>A0ABS8CK36_9RHOB</name>
<proteinExistence type="predicted"/>
<reference evidence="2 3" key="1">
    <citation type="submission" date="2020-07" db="EMBL/GenBank/DDBJ databases">
        <title>Pseudogemmobacter sp. nov., isolated from poultry manure in Taiwan.</title>
        <authorList>
            <person name="Lin S.-Y."/>
            <person name="Tang Y.-S."/>
            <person name="Young C.-C."/>
        </authorList>
    </citation>
    <scope>NUCLEOTIDE SEQUENCE [LARGE SCALE GENOMIC DNA]</scope>
    <source>
        <strain evidence="2 3">CC-YST710</strain>
    </source>
</reference>
<sequence length="391" mass="40943">MDPHFLSPGQVLPDWLPDRFRLYFAHILDGRSLRALARDRGLHASTVLRQVRRCEMSRDDPLLDRALARLTESCQSAPPAAASADRRTLPMTPASGRLQITPAPGPLALAAGESAETLRRLAEPGALLAFAADMEKAAILRDAGGGRSTRTAVLARELAESLCLRDWIACRKAGRISTYRITPAGRAALRRLCAAGPGTARSGAGHSGMAGQGFAEAAAGFSTPVMAGFSAGPGARALPGETPVAVLGRRREKNGSYFLTAELVSAAERLREDFELAQIGAAAAQDWQGFLAGAASGLTTDPAPSGAGCPGAGPAEAPERARARLAGALRELGPGLGDIALRVCCWLEGVESAEQSMGWAARSGKIVLRIALIRLRRHYDTTCGRGGPMIG</sequence>
<dbReference type="Proteomes" id="UP001198571">
    <property type="component" value="Unassembled WGS sequence"/>
</dbReference>
<gene>
    <name evidence="2" type="ORF">H0485_06870</name>
</gene>
<dbReference type="Pfam" id="PF20057">
    <property type="entry name" value="DUF6456"/>
    <property type="match status" value="1"/>
</dbReference>
<organism evidence="2 3">
    <name type="scientific">Pseudogemmobacter faecipullorum</name>
    <dbReference type="NCBI Taxonomy" id="2755041"/>
    <lineage>
        <taxon>Bacteria</taxon>
        <taxon>Pseudomonadati</taxon>
        <taxon>Pseudomonadota</taxon>
        <taxon>Alphaproteobacteria</taxon>
        <taxon>Rhodobacterales</taxon>
        <taxon>Paracoccaceae</taxon>
        <taxon>Pseudogemmobacter</taxon>
    </lineage>
</organism>
<evidence type="ECO:0000313" key="2">
    <source>
        <dbReference type="EMBL" id="MCB5409721.1"/>
    </source>
</evidence>
<evidence type="ECO:0000313" key="3">
    <source>
        <dbReference type="Proteomes" id="UP001198571"/>
    </source>
</evidence>
<evidence type="ECO:0000259" key="1">
    <source>
        <dbReference type="Pfam" id="PF20057"/>
    </source>
</evidence>
<dbReference type="InterPro" id="IPR045599">
    <property type="entry name" value="DUF6456"/>
</dbReference>
<comment type="caution">
    <text evidence="2">The sequence shown here is derived from an EMBL/GenBank/DDBJ whole genome shotgun (WGS) entry which is preliminary data.</text>
</comment>
<dbReference type="EMBL" id="JACDXX010000005">
    <property type="protein sequence ID" value="MCB5409721.1"/>
    <property type="molecule type" value="Genomic_DNA"/>
</dbReference>
<feature type="domain" description="DUF6456" evidence="1">
    <location>
        <begin position="239"/>
        <end position="380"/>
    </location>
</feature>
<protein>
    <submittedName>
        <fullName evidence="2">Helix-turn-helix domain-containing protein</fullName>
    </submittedName>
</protein>